<keyword evidence="1" id="KW-0732">Signal</keyword>
<dbReference type="Proteomes" id="UP000076532">
    <property type="component" value="Unassembled WGS sequence"/>
</dbReference>
<sequence>SFSGQFTYFDDGMGACGHESQPGDFIVAMNSGQYDGGKYCGQTISITYNGKTAQATVVDECPGCGPNGLDMSTGLFQFFAPESKGVLEGTWSF</sequence>
<reference evidence="2 3" key="1">
    <citation type="journal article" date="2016" name="Mol. Biol. Evol.">
        <title>Comparative Genomics of Early-Diverging Mushroom-Forming Fungi Provides Insights into the Origins of Lignocellulose Decay Capabilities.</title>
        <authorList>
            <person name="Nagy L.G."/>
            <person name="Riley R."/>
            <person name="Tritt A."/>
            <person name="Adam C."/>
            <person name="Daum C."/>
            <person name="Floudas D."/>
            <person name="Sun H."/>
            <person name="Yadav J.S."/>
            <person name="Pangilinan J."/>
            <person name="Larsson K.H."/>
            <person name="Matsuura K."/>
            <person name="Barry K."/>
            <person name="Labutti K."/>
            <person name="Kuo R."/>
            <person name="Ohm R.A."/>
            <person name="Bhattacharya S.S."/>
            <person name="Shirouzu T."/>
            <person name="Yoshinaga Y."/>
            <person name="Martin F.M."/>
            <person name="Grigoriev I.V."/>
            <person name="Hibbett D.S."/>
        </authorList>
    </citation>
    <scope>NUCLEOTIDE SEQUENCE [LARGE SCALE GENOMIC DNA]</scope>
    <source>
        <strain evidence="2 3">CBS 109695</strain>
    </source>
</reference>
<dbReference type="OrthoDB" id="623670at2759"/>
<dbReference type="SUPFAM" id="SSF50685">
    <property type="entry name" value="Barwin-like endoglucanases"/>
    <property type="match status" value="1"/>
</dbReference>
<evidence type="ECO:0000256" key="1">
    <source>
        <dbReference type="ARBA" id="ARBA00022729"/>
    </source>
</evidence>
<gene>
    <name evidence="2" type="ORF">FIBSPDRAFT_696712</name>
</gene>
<organism evidence="2 3">
    <name type="scientific">Athelia psychrophila</name>
    <dbReference type="NCBI Taxonomy" id="1759441"/>
    <lineage>
        <taxon>Eukaryota</taxon>
        <taxon>Fungi</taxon>
        <taxon>Dikarya</taxon>
        <taxon>Basidiomycota</taxon>
        <taxon>Agaricomycotina</taxon>
        <taxon>Agaricomycetes</taxon>
        <taxon>Agaricomycetidae</taxon>
        <taxon>Atheliales</taxon>
        <taxon>Atheliaceae</taxon>
        <taxon>Athelia</taxon>
    </lineage>
</organism>
<dbReference type="Gene3D" id="2.40.40.10">
    <property type="entry name" value="RlpA-like domain"/>
    <property type="match status" value="1"/>
</dbReference>
<proteinExistence type="predicted"/>
<dbReference type="EMBL" id="KV417552">
    <property type="protein sequence ID" value="KZP20854.1"/>
    <property type="molecule type" value="Genomic_DNA"/>
</dbReference>
<dbReference type="InterPro" id="IPR051477">
    <property type="entry name" value="Expansin_CellWall"/>
</dbReference>
<evidence type="ECO:0008006" key="4">
    <source>
        <dbReference type="Google" id="ProtNLM"/>
    </source>
</evidence>
<keyword evidence="3" id="KW-1185">Reference proteome</keyword>
<evidence type="ECO:0000313" key="2">
    <source>
        <dbReference type="EMBL" id="KZP20854.1"/>
    </source>
</evidence>
<dbReference type="AlphaFoldDB" id="A0A166JH96"/>
<dbReference type="InterPro" id="IPR036908">
    <property type="entry name" value="RlpA-like_sf"/>
</dbReference>
<dbReference type="PANTHER" id="PTHR31836:SF28">
    <property type="entry name" value="SRCR DOMAIN-CONTAINING PROTEIN-RELATED"/>
    <property type="match status" value="1"/>
</dbReference>
<protein>
    <recommendedName>
        <fullName evidence="4">Plant expansin</fullName>
    </recommendedName>
</protein>
<name>A0A166JH96_9AGAM</name>
<feature type="non-terminal residue" evidence="2">
    <location>
        <position position="93"/>
    </location>
</feature>
<dbReference type="PANTHER" id="PTHR31836">
    <property type="match status" value="1"/>
</dbReference>
<dbReference type="CDD" id="cd22191">
    <property type="entry name" value="DPBB_RlpA_EXP_N-like"/>
    <property type="match status" value="1"/>
</dbReference>
<feature type="non-terminal residue" evidence="2">
    <location>
        <position position="1"/>
    </location>
</feature>
<evidence type="ECO:0000313" key="3">
    <source>
        <dbReference type="Proteomes" id="UP000076532"/>
    </source>
</evidence>
<accession>A0A166JH96</accession>
<dbReference type="STRING" id="436010.A0A166JH96"/>